<dbReference type="Proteomes" id="UP001144612">
    <property type="component" value="Unassembled WGS sequence"/>
</dbReference>
<evidence type="ECO:0000313" key="2">
    <source>
        <dbReference type="Proteomes" id="UP001144612"/>
    </source>
</evidence>
<evidence type="ECO:0000313" key="1">
    <source>
        <dbReference type="EMBL" id="MCY6958029.1"/>
    </source>
</evidence>
<dbReference type="RefSeq" id="WP_268060442.1">
    <property type="nucleotide sequence ID" value="NZ_JAPQFJ010000004.1"/>
</dbReference>
<comment type="caution">
    <text evidence="1">The sequence shown here is derived from an EMBL/GenBank/DDBJ whole genome shotgun (WGS) entry which is preliminary data.</text>
</comment>
<organism evidence="1 2">
    <name type="scientific">Clostridium brassicae</name>
    <dbReference type="NCBI Taxonomy" id="2999072"/>
    <lineage>
        <taxon>Bacteria</taxon>
        <taxon>Bacillati</taxon>
        <taxon>Bacillota</taxon>
        <taxon>Clostridia</taxon>
        <taxon>Eubacteriales</taxon>
        <taxon>Clostridiaceae</taxon>
        <taxon>Clostridium</taxon>
    </lineage>
</organism>
<keyword evidence="2" id="KW-1185">Reference proteome</keyword>
<proteinExistence type="predicted"/>
<gene>
    <name evidence="1" type="ORF">OW729_05340</name>
</gene>
<protein>
    <submittedName>
        <fullName evidence="1">Uncharacterized protein</fullName>
    </submittedName>
</protein>
<accession>A0ABT4D6V6</accession>
<dbReference type="EMBL" id="JAPQFJ010000004">
    <property type="protein sequence ID" value="MCY6958029.1"/>
    <property type="molecule type" value="Genomic_DNA"/>
</dbReference>
<sequence>MGCRCNDITKCTSDIFKINEMKSLFSNTENINFSVSMELQRLATNCMTTFSCVNMMELMSEEKKLNKDMTELLPNLVKKCEDKIEQLKSQKRSMEIEDIQYHRKHHH</sequence>
<reference evidence="1" key="1">
    <citation type="submission" date="2022-12" db="EMBL/GenBank/DDBJ databases">
        <title>Clostridium sp. nov., isolated from industrial wastewater.</title>
        <authorList>
            <person name="Jiayan W."/>
        </authorList>
    </citation>
    <scope>NUCLEOTIDE SEQUENCE</scope>
    <source>
        <strain evidence="1">ZC22-4</strain>
    </source>
</reference>
<name>A0ABT4D6V6_9CLOT</name>